<dbReference type="STRING" id="1147741.A0A0R3S115"/>
<dbReference type="GO" id="GO:0005886">
    <property type="term" value="C:plasma membrane"/>
    <property type="evidence" value="ECO:0007669"/>
    <property type="project" value="InterPro"/>
</dbReference>
<protein>
    <submittedName>
        <fullName evidence="2">Transmembrane protein</fullName>
    </submittedName>
</protein>
<dbReference type="AlphaFoldDB" id="A0A0R3S115"/>
<evidence type="ECO:0000313" key="1">
    <source>
        <dbReference type="Proteomes" id="UP000050640"/>
    </source>
</evidence>
<dbReference type="Pfam" id="PF10166">
    <property type="entry name" value="DUF2368"/>
    <property type="match status" value="1"/>
</dbReference>
<dbReference type="PANTHER" id="PTHR13411">
    <property type="entry name" value="PLASMINOGEN RECEPTOR (KT)"/>
    <property type="match status" value="1"/>
</dbReference>
<name>A0A0R3S115_9BILA</name>
<accession>A0A0R3S115</accession>
<dbReference type="WBParaSite" id="EEL_0000833701-mRNA-1">
    <property type="protein sequence ID" value="EEL_0000833701-mRNA-1"/>
    <property type="gene ID" value="EEL_0000833701"/>
</dbReference>
<reference evidence="2" key="1">
    <citation type="submission" date="2017-02" db="UniProtKB">
        <authorList>
            <consortium name="WormBaseParasite"/>
        </authorList>
    </citation>
    <scope>IDENTIFICATION</scope>
</reference>
<dbReference type="PANTHER" id="PTHR13411:SF6">
    <property type="entry name" value="PLASMINOGEN RECEPTOR (KT)"/>
    <property type="match status" value="1"/>
</dbReference>
<sequence>MGTSWSSNAELQNYYDQQAVKQVALQNVLLEHKEALELANKRKLVSNEHLIASLAVSLMLISQKIKQSHLFILPAVPLVVGVINNFDQQRDITLDTIKEKAQELRRENRHLFEPVGGPITLDELDRRISQAKCHKERESTVQR</sequence>
<organism evidence="1 2">
    <name type="scientific">Elaeophora elaphi</name>
    <dbReference type="NCBI Taxonomy" id="1147741"/>
    <lineage>
        <taxon>Eukaryota</taxon>
        <taxon>Metazoa</taxon>
        <taxon>Ecdysozoa</taxon>
        <taxon>Nematoda</taxon>
        <taxon>Chromadorea</taxon>
        <taxon>Rhabditida</taxon>
        <taxon>Spirurina</taxon>
        <taxon>Spiruromorpha</taxon>
        <taxon>Filarioidea</taxon>
        <taxon>Onchocercidae</taxon>
        <taxon>Elaeophora</taxon>
    </lineage>
</organism>
<keyword evidence="1" id="KW-1185">Reference proteome</keyword>
<dbReference type="InterPro" id="IPR019319">
    <property type="entry name" value="Plg-R(KT)"/>
</dbReference>
<dbReference type="Proteomes" id="UP000050640">
    <property type="component" value="Unplaced"/>
</dbReference>
<proteinExistence type="predicted"/>
<evidence type="ECO:0000313" key="2">
    <source>
        <dbReference type="WBParaSite" id="EEL_0000833701-mRNA-1"/>
    </source>
</evidence>